<accession>A0A7N0U8Z4</accession>
<keyword evidence="2" id="KW-1185">Reference proteome</keyword>
<dbReference type="Proteomes" id="UP000594263">
    <property type="component" value="Unplaced"/>
</dbReference>
<proteinExistence type="predicted"/>
<dbReference type="Gramene" id="Kaladp0058s0489.1.v1.1">
    <property type="protein sequence ID" value="Kaladp0058s0489.1.v1.1"/>
    <property type="gene ID" value="Kaladp0058s0489.v1.1"/>
</dbReference>
<name>A0A7N0U8Z4_KALFE</name>
<dbReference type="EnsemblPlants" id="Kaladp0058s0489.1.v1.1">
    <property type="protein sequence ID" value="Kaladp0058s0489.1.v1.1"/>
    <property type="gene ID" value="Kaladp0058s0489.v1.1"/>
</dbReference>
<evidence type="ECO:0000313" key="2">
    <source>
        <dbReference type="Proteomes" id="UP000594263"/>
    </source>
</evidence>
<protein>
    <submittedName>
        <fullName evidence="1">Uncharacterized protein</fullName>
    </submittedName>
</protein>
<dbReference type="AlphaFoldDB" id="A0A7N0U8Z4"/>
<reference evidence="1" key="1">
    <citation type="submission" date="2021-01" db="UniProtKB">
        <authorList>
            <consortium name="EnsemblPlants"/>
        </authorList>
    </citation>
    <scope>IDENTIFICATION</scope>
</reference>
<sequence length="208" mass="22993">MLATPNILDDKAQQQGTLHVLKVDGLSASGGNMSTDNAGSEASGIKFTDTRWKKGTWDLNMFVKDGKMDWDSLILQSCPEASTNEEPVLFRSSIIPWSAGRAAMVGFFTAYLVDILTDVDMVGQTGSFLCKTGLLITVLGVILLRRTKDFENLKKVADEATFYDKQWQASWQDQEVKCVPRVKLLNVVGAMLMHTLNQSPWPSLATDE</sequence>
<evidence type="ECO:0000313" key="1">
    <source>
        <dbReference type="EnsemblPlants" id="Kaladp0058s0489.1.v1.1"/>
    </source>
</evidence>
<organism evidence="1 2">
    <name type="scientific">Kalanchoe fedtschenkoi</name>
    <name type="common">Lavender scallops</name>
    <name type="synonym">South American air plant</name>
    <dbReference type="NCBI Taxonomy" id="63787"/>
    <lineage>
        <taxon>Eukaryota</taxon>
        <taxon>Viridiplantae</taxon>
        <taxon>Streptophyta</taxon>
        <taxon>Embryophyta</taxon>
        <taxon>Tracheophyta</taxon>
        <taxon>Spermatophyta</taxon>
        <taxon>Magnoliopsida</taxon>
        <taxon>eudicotyledons</taxon>
        <taxon>Gunneridae</taxon>
        <taxon>Pentapetalae</taxon>
        <taxon>Saxifragales</taxon>
        <taxon>Crassulaceae</taxon>
        <taxon>Kalanchoe</taxon>
    </lineage>
</organism>